<gene>
    <name evidence="2" type="ORF">WDJ61_16355</name>
</gene>
<name>A0ABZ2N5W6_9BACI</name>
<dbReference type="Pfam" id="PF26154">
    <property type="entry name" value="DUF8042"/>
    <property type="match status" value="1"/>
</dbReference>
<protein>
    <recommendedName>
        <fullName evidence="1">DUF8042 domain-containing protein</fullName>
    </recommendedName>
</protein>
<organism evidence="2 3">
    <name type="scientific">Bacillus kandeliae</name>
    <dbReference type="NCBI Taxonomy" id="3129297"/>
    <lineage>
        <taxon>Bacteria</taxon>
        <taxon>Bacillati</taxon>
        <taxon>Bacillota</taxon>
        <taxon>Bacilli</taxon>
        <taxon>Bacillales</taxon>
        <taxon>Bacillaceae</taxon>
        <taxon>Bacillus</taxon>
    </lineage>
</organism>
<accession>A0ABZ2N5W6</accession>
<sequence length="120" mass="14271">MDQQLIVDNIEFLKEYIPKLIVAVEQEVDFLVKNEEKEALQLLPSIFEGLEWTNRSVSSLQALGYMIESDIEERKGLLEEMEQAFQIKDFVLLSDLFEYEVLEWLKKWFEQLQHMDGQLN</sequence>
<evidence type="ECO:0000313" key="3">
    <source>
        <dbReference type="Proteomes" id="UP001387364"/>
    </source>
</evidence>
<dbReference type="InterPro" id="IPR058355">
    <property type="entry name" value="DUF8042"/>
</dbReference>
<reference evidence="2 3" key="1">
    <citation type="submission" date="2024-02" db="EMBL/GenBank/DDBJ databases">
        <title>Seven novel Bacillus-like species.</title>
        <authorList>
            <person name="Liu G."/>
        </authorList>
    </citation>
    <scope>NUCLEOTIDE SEQUENCE [LARGE SCALE GENOMIC DNA]</scope>
    <source>
        <strain evidence="2 3">FJAT-52991</strain>
    </source>
</reference>
<keyword evidence="3" id="KW-1185">Reference proteome</keyword>
<dbReference type="EMBL" id="CP147404">
    <property type="protein sequence ID" value="WXB92776.1"/>
    <property type="molecule type" value="Genomic_DNA"/>
</dbReference>
<dbReference type="RefSeq" id="WP_338751619.1">
    <property type="nucleotide sequence ID" value="NZ_CP147404.1"/>
</dbReference>
<evidence type="ECO:0000313" key="2">
    <source>
        <dbReference type="EMBL" id="WXB92776.1"/>
    </source>
</evidence>
<proteinExistence type="predicted"/>
<dbReference type="Proteomes" id="UP001387364">
    <property type="component" value="Chromosome"/>
</dbReference>
<evidence type="ECO:0000259" key="1">
    <source>
        <dbReference type="Pfam" id="PF26154"/>
    </source>
</evidence>
<feature type="domain" description="DUF8042" evidence="1">
    <location>
        <begin position="10"/>
        <end position="114"/>
    </location>
</feature>